<keyword evidence="13" id="KW-1185">Reference proteome</keyword>
<accession>A0A2U1JKX7</accession>
<evidence type="ECO:0000256" key="5">
    <source>
        <dbReference type="ARBA" id="ARBA00022967"/>
    </source>
</evidence>
<dbReference type="InterPro" id="IPR001757">
    <property type="entry name" value="P_typ_ATPase"/>
</dbReference>
<dbReference type="GO" id="GO:0005524">
    <property type="term" value="F:ATP binding"/>
    <property type="evidence" value="ECO:0007669"/>
    <property type="project" value="UniProtKB-KW"/>
</dbReference>
<feature type="transmembrane region" description="Helical" evidence="8">
    <location>
        <begin position="739"/>
        <end position="760"/>
    </location>
</feature>
<dbReference type="SFLD" id="SFLDS00003">
    <property type="entry name" value="Haloacid_Dehalogenase"/>
    <property type="match status" value="1"/>
</dbReference>
<proteinExistence type="predicted"/>
<dbReference type="Gene3D" id="1.20.1110.10">
    <property type="entry name" value="Calcium-transporting ATPase, transmembrane domain"/>
    <property type="match status" value="1"/>
</dbReference>
<dbReference type="SFLD" id="SFLDF00027">
    <property type="entry name" value="p-type_atpase"/>
    <property type="match status" value="1"/>
</dbReference>
<sequence>MTDIKQQPKGLSNEEVLQSRAKNGYNSLDHQDKNNFITSLIEMVKEPMFLLLITATSVYFITGDYGDGIFMSVAIVLVSTISLYQESRSRNAIESLRKLTQPKSKVIRDGEVIEIPSEEIVLGDLIQTEEGTFIPADGIIIQSNDFSVNESILTGESLSVFKNEKSENKQVFQGTIVASGLAICKVTAIGNQTNLGKIGKSLETIAEEKTPLQIQIGNFVKKMSLIGLVIFVIVWGINYYNSRFVLDSLLKALTLAMSIIPEEIPVAFTTFMALGSWRLMKMGIIVKQTKTVETLGSATVICTDKTGTITENKMTLAKFYTLSSNAISSPEEKNISTEDLELMSLSMWSSEPIPFDAMEIALHEAYAKITVKDERPNFKLVHEYPLSGKPPMMTHVFENQHRTRIIATKGAPEAIIACSHLSETETKQILSAMQTMTKEGFRVLGVGVTEFSGTNYPKTQQEFSFQFKGLVAFYDPPKENIKSVFETFYNAGIQIKIVTGDNAETTSTIAKQIDFRDYNRTLNGDELMKMDDATLDKKVMETTIFTRMFPEAKLKIIKALKDNNQIVAMTGDGVNDGPALKSAHIGIAMGKKGTEIAKDAANLILIDDDFAKMTDAIAMGRRIYINLKKAIQYIISIHIPIILIVFIPLALGWIYPNIFSPVHIIFLEIIMGPTCSIIYENEPMEPNLMLQKPRPLTTTFFNLKEIIISIIQGLVITLGLLFIYQYCLGDGCSQSETRTVIFLTLIASNIFLTLANRSFYYSIFTTLKYKNNLVLIIIGITILITSLLLFIPVFSHFFMFATVSMTQIGLSILVGCISVLWIEIYKGFKRSRA</sequence>
<dbReference type="SUPFAM" id="SSF81665">
    <property type="entry name" value="Calcium ATPase, transmembrane domain M"/>
    <property type="match status" value="1"/>
</dbReference>
<dbReference type="SUPFAM" id="SSF81653">
    <property type="entry name" value="Calcium ATPase, transduction domain A"/>
    <property type="match status" value="1"/>
</dbReference>
<dbReference type="InterPro" id="IPR004014">
    <property type="entry name" value="ATPase_P-typ_cation-transptr_N"/>
</dbReference>
<dbReference type="InterPro" id="IPR023298">
    <property type="entry name" value="ATPase_P-typ_TM_dom_sf"/>
</dbReference>
<keyword evidence="7 8" id="KW-0472">Membrane</keyword>
<dbReference type="Gene3D" id="3.40.1110.10">
    <property type="entry name" value="Calcium-transporting ATPase, cytoplasmic domain N"/>
    <property type="match status" value="1"/>
</dbReference>
<dbReference type="InterPro" id="IPR059000">
    <property type="entry name" value="ATPase_P-type_domA"/>
</dbReference>
<dbReference type="SUPFAM" id="SSF56784">
    <property type="entry name" value="HAD-like"/>
    <property type="match status" value="1"/>
</dbReference>
<feature type="transmembrane region" description="Helical" evidence="8">
    <location>
        <begin position="630"/>
        <end position="655"/>
    </location>
</feature>
<dbReference type="GO" id="GO:0016887">
    <property type="term" value="F:ATP hydrolysis activity"/>
    <property type="evidence" value="ECO:0007669"/>
    <property type="project" value="InterPro"/>
</dbReference>
<feature type="transmembrane region" description="Helical" evidence="8">
    <location>
        <begin position="772"/>
        <end position="791"/>
    </location>
</feature>
<keyword evidence="3" id="KW-0547">Nucleotide-binding</keyword>
<dbReference type="RefSeq" id="WP_116724306.1">
    <property type="nucleotide sequence ID" value="NZ_QCZI01000005.1"/>
</dbReference>
<dbReference type="NCBIfam" id="TIGR01494">
    <property type="entry name" value="ATPase_P-type"/>
    <property type="match status" value="2"/>
</dbReference>
<dbReference type="InterPro" id="IPR023214">
    <property type="entry name" value="HAD_sf"/>
</dbReference>
<dbReference type="Pfam" id="PF00122">
    <property type="entry name" value="E1-E2_ATPase"/>
    <property type="match status" value="1"/>
</dbReference>
<keyword evidence="2 8" id="KW-0812">Transmembrane</keyword>
<comment type="caution">
    <text evidence="12">The sequence shown here is derived from an EMBL/GenBank/DDBJ whole genome shotgun (WGS) entry which is preliminary data.</text>
</comment>
<keyword evidence="5" id="KW-1278">Translocase</keyword>
<evidence type="ECO:0000313" key="12">
    <source>
        <dbReference type="EMBL" id="PWA05821.1"/>
    </source>
</evidence>
<dbReference type="InterPro" id="IPR036412">
    <property type="entry name" value="HAD-like_sf"/>
</dbReference>
<dbReference type="InterPro" id="IPR006068">
    <property type="entry name" value="ATPase_P-typ_cation-transptr_C"/>
</dbReference>
<evidence type="ECO:0000313" key="13">
    <source>
        <dbReference type="Proteomes" id="UP000245449"/>
    </source>
</evidence>
<evidence type="ECO:0000256" key="7">
    <source>
        <dbReference type="ARBA" id="ARBA00023136"/>
    </source>
</evidence>
<dbReference type="PRINTS" id="PR00120">
    <property type="entry name" value="HATPASE"/>
</dbReference>
<dbReference type="AlphaFoldDB" id="A0A2U1JKX7"/>
<dbReference type="InterPro" id="IPR018303">
    <property type="entry name" value="ATPase_P-typ_P_site"/>
</dbReference>
<feature type="domain" description="P-type ATPase A" evidence="9">
    <location>
        <begin position="98"/>
        <end position="203"/>
    </location>
</feature>
<dbReference type="Gene3D" id="2.70.150.10">
    <property type="entry name" value="Calcium-transporting ATPase, cytoplasmic transduction domain A"/>
    <property type="match status" value="1"/>
</dbReference>
<dbReference type="Pfam" id="PF00689">
    <property type="entry name" value="Cation_ATPase_C"/>
    <property type="match status" value="1"/>
</dbReference>
<protein>
    <submittedName>
        <fullName evidence="12">Haloacid dehalogenase</fullName>
    </submittedName>
</protein>
<feature type="transmembrane region" description="Helical" evidence="8">
    <location>
        <begin position="223"/>
        <end position="240"/>
    </location>
</feature>
<evidence type="ECO:0000256" key="2">
    <source>
        <dbReference type="ARBA" id="ARBA00022692"/>
    </source>
</evidence>
<dbReference type="InterPro" id="IPR023299">
    <property type="entry name" value="ATPase_P-typ_cyto_dom_N"/>
</dbReference>
<dbReference type="PANTHER" id="PTHR42861">
    <property type="entry name" value="CALCIUM-TRANSPORTING ATPASE"/>
    <property type="match status" value="1"/>
</dbReference>
<dbReference type="Pfam" id="PF13246">
    <property type="entry name" value="Cation_ATPase"/>
    <property type="match status" value="1"/>
</dbReference>
<gene>
    <name evidence="12" type="ORF">DB895_05185</name>
</gene>
<dbReference type="InterPro" id="IPR044492">
    <property type="entry name" value="P_typ_ATPase_HD_dom"/>
</dbReference>
<feature type="transmembrane region" description="Helical" evidence="8">
    <location>
        <begin position="252"/>
        <end position="274"/>
    </location>
</feature>
<comment type="subcellular location">
    <subcellularLocation>
        <location evidence="1">Membrane</location>
        <topology evidence="1">Multi-pass membrane protein</topology>
    </subcellularLocation>
</comment>
<dbReference type="SUPFAM" id="SSF81660">
    <property type="entry name" value="Metal cation-transporting ATPase, ATP-binding domain N"/>
    <property type="match status" value="1"/>
</dbReference>
<feature type="domain" description="Cation-transporting P-type ATPase N-terminal" evidence="11">
    <location>
        <begin position="7"/>
        <end position="56"/>
    </location>
</feature>
<dbReference type="InterPro" id="IPR008250">
    <property type="entry name" value="ATPase_P-typ_transduc_dom_A_sf"/>
</dbReference>
<keyword evidence="6 8" id="KW-1133">Transmembrane helix</keyword>
<dbReference type="Pfam" id="PF00690">
    <property type="entry name" value="Cation_ATPase_N"/>
    <property type="match status" value="1"/>
</dbReference>
<evidence type="ECO:0000256" key="6">
    <source>
        <dbReference type="ARBA" id="ARBA00022989"/>
    </source>
</evidence>
<dbReference type="EMBL" id="QCZI01000005">
    <property type="protein sequence ID" value="PWA05821.1"/>
    <property type="molecule type" value="Genomic_DNA"/>
</dbReference>
<reference evidence="12 13" key="1">
    <citation type="submission" date="2018-04" db="EMBL/GenBank/DDBJ databases">
        <title>Flavobacterium sp. nov., isolated from glacier ice.</title>
        <authorList>
            <person name="Liu Q."/>
            <person name="Xin Y.-H."/>
        </authorList>
    </citation>
    <scope>NUCLEOTIDE SEQUENCE [LARGE SCALE GENOMIC DNA]</scope>
    <source>
        <strain evidence="12 13">RB1R5</strain>
    </source>
</reference>
<organism evidence="12 13">
    <name type="scientific">Flavobacterium psychrotolerans</name>
    <dbReference type="NCBI Taxonomy" id="2169410"/>
    <lineage>
        <taxon>Bacteria</taxon>
        <taxon>Pseudomonadati</taxon>
        <taxon>Bacteroidota</taxon>
        <taxon>Flavobacteriia</taxon>
        <taxon>Flavobacteriales</taxon>
        <taxon>Flavobacteriaceae</taxon>
        <taxon>Flavobacterium</taxon>
    </lineage>
</organism>
<feature type="domain" description="Cation-transporting P-type ATPase C-terminal" evidence="10">
    <location>
        <begin position="656"/>
        <end position="827"/>
    </location>
</feature>
<feature type="transmembrane region" description="Helical" evidence="8">
    <location>
        <begin position="797"/>
        <end position="822"/>
    </location>
</feature>
<name>A0A2U1JKX7_9FLAO</name>
<evidence type="ECO:0000259" key="10">
    <source>
        <dbReference type="Pfam" id="PF00689"/>
    </source>
</evidence>
<feature type="transmembrane region" description="Helical" evidence="8">
    <location>
        <begin position="700"/>
        <end position="724"/>
    </location>
</feature>
<dbReference type="Proteomes" id="UP000245449">
    <property type="component" value="Unassembled WGS sequence"/>
</dbReference>
<keyword evidence="4" id="KW-0067">ATP-binding</keyword>
<dbReference type="Gene3D" id="3.40.50.1000">
    <property type="entry name" value="HAD superfamily/HAD-like"/>
    <property type="match status" value="1"/>
</dbReference>
<feature type="transmembrane region" description="Helical" evidence="8">
    <location>
        <begin position="661"/>
        <end position="679"/>
    </location>
</feature>
<evidence type="ECO:0000259" key="9">
    <source>
        <dbReference type="Pfam" id="PF00122"/>
    </source>
</evidence>
<dbReference type="PRINTS" id="PR00119">
    <property type="entry name" value="CATATPASE"/>
</dbReference>
<evidence type="ECO:0000256" key="8">
    <source>
        <dbReference type="SAM" id="Phobius"/>
    </source>
</evidence>
<dbReference type="OrthoDB" id="1521937at2"/>
<evidence type="ECO:0000256" key="3">
    <source>
        <dbReference type="ARBA" id="ARBA00022741"/>
    </source>
</evidence>
<evidence type="ECO:0000256" key="4">
    <source>
        <dbReference type="ARBA" id="ARBA00022840"/>
    </source>
</evidence>
<evidence type="ECO:0000259" key="11">
    <source>
        <dbReference type="Pfam" id="PF00690"/>
    </source>
</evidence>
<evidence type="ECO:0000256" key="1">
    <source>
        <dbReference type="ARBA" id="ARBA00004141"/>
    </source>
</evidence>
<dbReference type="PROSITE" id="PS00154">
    <property type="entry name" value="ATPASE_E1_E2"/>
    <property type="match status" value="1"/>
</dbReference>
<dbReference type="GO" id="GO:0016020">
    <property type="term" value="C:membrane"/>
    <property type="evidence" value="ECO:0007669"/>
    <property type="project" value="UniProtKB-SubCell"/>
</dbReference>
<dbReference type="SFLD" id="SFLDG00002">
    <property type="entry name" value="C1.7:_P-type_atpase_like"/>
    <property type="match status" value="1"/>
</dbReference>